<gene>
    <name evidence="2" type="ORF">BLA29_009567</name>
</gene>
<dbReference type="EMBL" id="MUJZ01050879">
    <property type="protein sequence ID" value="OTF73608.1"/>
    <property type="molecule type" value="Genomic_DNA"/>
</dbReference>
<evidence type="ECO:0000313" key="3">
    <source>
        <dbReference type="Proteomes" id="UP000194236"/>
    </source>
</evidence>
<proteinExistence type="predicted"/>
<evidence type="ECO:0000256" key="1">
    <source>
        <dbReference type="SAM" id="MobiDB-lite"/>
    </source>
</evidence>
<organism evidence="2 3">
    <name type="scientific">Euroglyphus maynei</name>
    <name type="common">Mayne's house dust mite</name>
    <dbReference type="NCBI Taxonomy" id="6958"/>
    <lineage>
        <taxon>Eukaryota</taxon>
        <taxon>Metazoa</taxon>
        <taxon>Ecdysozoa</taxon>
        <taxon>Arthropoda</taxon>
        <taxon>Chelicerata</taxon>
        <taxon>Arachnida</taxon>
        <taxon>Acari</taxon>
        <taxon>Acariformes</taxon>
        <taxon>Sarcoptiformes</taxon>
        <taxon>Astigmata</taxon>
        <taxon>Psoroptidia</taxon>
        <taxon>Analgoidea</taxon>
        <taxon>Pyroglyphidae</taxon>
        <taxon>Pyroglyphinae</taxon>
        <taxon>Euroglyphus</taxon>
    </lineage>
</organism>
<sequence>MDSESIDIDRIIVAGNSDDDDDLEEQTLREELLSLAKGVLAKNVQNSEISSGDITIDTNLNECPFTPSSPLINNKLINNNLLGGNGNMNGVGDGDGGPSFLPSPIIRGQEIRPIKAKPLSLFNTNESLENGSLDNNNNNNNNSGKTNLGSLNLYLRGELVVRLNAQQQESGQKWVELMSVSPSRRKHGIMGNGFPLQTCTAGNSNRLKRSYREDPDDHSSIGGGDITGSDDDDSITSNESSSL</sequence>
<keyword evidence="3" id="KW-1185">Reference proteome</keyword>
<dbReference type="OrthoDB" id="6421374at2759"/>
<comment type="caution">
    <text evidence="2">The sequence shown here is derived from an EMBL/GenBank/DDBJ whole genome shotgun (WGS) entry which is preliminary data.</text>
</comment>
<feature type="non-terminal residue" evidence="2">
    <location>
        <position position="243"/>
    </location>
</feature>
<name>A0A1Y3B0S9_EURMA</name>
<dbReference type="Proteomes" id="UP000194236">
    <property type="component" value="Unassembled WGS sequence"/>
</dbReference>
<dbReference type="AlphaFoldDB" id="A0A1Y3B0S9"/>
<protein>
    <submittedName>
        <fullName evidence="2">Uncharacterized protein</fullName>
    </submittedName>
</protein>
<reference evidence="2 3" key="1">
    <citation type="submission" date="2017-03" db="EMBL/GenBank/DDBJ databases">
        <title>Genome Survey of Euroglyphus maynei.</title>
        <authorList>
            <person name="Arlian L.G."/>
            <person name="Morgan M.S."/>
            <person name="Rider S.D."/>
        </authorList>
    </citation>
    <scope>NUCLEOTIDE SEQUENCE [LARGE SCALE GENOMIC DNA]</scope>
    <source>
        <strain evidence="2">Arlian Lab</strain>
        <tissue evidence="2">Whole body</tissue>
    </source>
</reference>
<feature type="compositionally biased region" description="Basic and acidic residues" evidence="1">
    <location>
        <begin position="210"/>
        <end position="219"/>
    </location>
</feature>
<accession>A0A1Y3B0S9</accession>
<evidence type="ECO:0000313" key="2">
    <source>
        <dbReference type="EMBL" id="OTF73608.1"/>
    </source>
</evidence>
<feature type="region of interest" description="Disordered" evidence="1">
    <location>
        <begin position="207"/>
        <end position="243"/>
    </location>
</feature>